<protein>
    <submittedName>
        <fullName evidence="2">Unannotated protein</fullName>
    </submittedName>
</protein>
<organism evidence="2">
    <name type="scientific">freshwater metagenome</name>
    <dbReference type="NCBI Taxonomy" id="449393"/>
    <lineage>
        <taxon>unclassified sequences</taxon>
        <taxon>metagenomes</taxon>
        <taxon>ecological metagenomes</taxon>
    </lineage>
</organism>
<dbReference type="InterPro" id="IPR018657">
    <property type="entry name" value="LarA-like_N"/>
</dbReference>
<dbReference type="Pfam" id="PF09861">
    <property type="entry name" value="Lar_N"/>
    <property type="match status" value="1"/>
</dbReference>
<dbReference type="GO" id="GO:0050043">
    <property type="term" value="F:lactate racemase activity"/>
    <property type="evidence" value="ECO:0007669"/>
    <property type="project" value="InterPro"/>
</dbReference>
<reference evidence="2" key="1">
    <citation type="submission" date="2020-05" db="EMBL/GenBank/DDBJ databases">
        <authorList>
            <person name="Chiriac C."/>
            <person name="Salcher M."/>
            <person name="Ghai R."/>
            <person name="Kavagutti S V."/>
        </authorList>
    </citation>
    <scope>NUCLEOTIDE SEQUENCE</scope>
</reference>
<evidence type="ECO:0000259" key="1">
    <source>
        <dbReference type="Pfam" id="PF09861"/>
    </source>
</evidence>
<dbReference type="Gene3D" id="3.40.50.11440">
    <property type="match status" value="1"/>
</dbReference>
<proteinExistence type="predicted"/>
<name>A0A6J6DIV8_9ZZZZ</name>
<dbReference type="EMBL" id="CAEZSR010000067">
    <property type="protein sequence ID" value="CAB4563226.1"/>
    <property type="molecule type" value="Genomic_DNA"/>
</dbReference>
<dbReference type="AlphaFoldDB" id="A0A6J6DIV8"/>
<sequence length="425" mass="44433">MAAASGPWEQLLAGVHLPFHPDLTVPELHEVELAVPDPPAIGDVAAAAHERVVATLAGAVTPGTTVAVGGGSRGLTDRVALLRGTISGLRALGAEPFVVPAMGSHGGATEEGQRAMLASLGITEDSVGAEVRATMETVEVARTPRGMPIYLDRHAADADRILPVNRVKPHTCFSGPIESGCTKMAVVGFGKQPGAAQIHACGPVEMRERLLDGIAELRATGRLLGGVASIESASGHVVRVEALTADEVGGEAEQVLTDEARAMVPPLPFPQIDVLVIEEGGKDISGTTMDPNVTGRFWVHGLRDGDTPDVSAIVLLGITPVSGGNVLGIGFADFIPVSVAQQIDFGKTYVNCFTAGIAGLRRSRMPMVLPTEDDCLRAALSMCGRSVDEPKRVVRIRNTLHLTRCWVSDALLDELPTGARPVAPR</sequence>
<evidence type="ECO:0000313" key="2">
    <source>
        <dbReference type="EMBL" id="CAB4563226.1"/>
    </source>
</evidence>
<accession>A0A6J6DIV8</accession>
<feature type="domain" description="LarA-like N-terminal" evidence="1">
    <location>
        <begin position="97"/>
        <end position="173"/>
    </location>
</feature>
<gene>
    <name evidence="2" type="ORF">UFOPK1493_01918</name>
</gene>